<reference evidence="1" key="2">
    <citation type="submission" date="2022-06" db="EMBL/GenBank/DDBJ databases">
        <title>Detection of beta-lactamases in bacteria of animal origin.</title>
        <authorList>
            <person name="Mlynarcik P."/>
            <person name="Zdarska V."/>
            <person name="Chudobova H."/>
            <person name="Prochazkova P."/>
            <person name="Hricova K."/>
            <person name="Mezerova K."/>
            <person name="Bardon J."/>
            <person name="Dolejska M."/>
            <person name="Sukkar I."/>
            <person name="Kolar M."/>
        </authorList>
    </citation>
    <scope>NUCLEOTIDE SEQUENCE</scope>
    <source>
        <strain evidence="1">S 300-3</strain>
    </source>
</reference>
<reference evidence="2 3" key="1">
    <citation type="submission" date="2018-10" db="EMBL/GenBank/DDBJ databases">
        <title>Pseudomonas sp. GL14 genome.</title>
        <authorList>
            <person name="Peng J."/>
            <person name="Liu Z.-P."/>
        </authorList>
    </citation>
    <scope>NUCLEOTIDE SEQUENCE [LARGE SCALE GENOMIC DNA]</scope>
    <source>
        <strain evidence="2 3">GL14</strain>
    </source>
</reference>
<dbReference type="AlphaFoldDB" id="A0AA42BCL2"/>
<comment type="caution">
    <text evidence="1">The sequence shown here is derived from an EMBL/GenBank/DDBJ whole genome shotgun (WGS) entry which is preliminary data.</text>
</comment>
<dbReference type="Proteomes" id="UP001165292">
    <property type="component" value="Unassembled WGS sequence"/>
</dbReference>
<evidence type="ECO:0000313" key="1">
    <source>
        <dbReference type="EMBL" id="MCO7544466.1"/>
    </source>
</evidence>
<protein>
    <submittedName>
        <fullName evidence="1">SIR2 family protein</fullName>
    </submittedName>
    <submittedName>
        <fullName evidence="2">Sir2 family NAD-dependent protein deacetylase</fullName>
    </submittedName>
</protein>
<dbReference type="SUPFAM" id="SSF52467">
    <property type="entry name" value="DHS-like NAD/FAD-binding domain"/>
    <property type="match status" value="1"/>
</dbReference>
<name>A0AA42BCL2_9GAMM</name>
<evidence type="ECO:0000313" key="3">
    <source>
        <dbReference type="Proteomes" id="UP000269134"/>
    </source>
</evidence>
<keyword evidence="3" id="KW-1185">Reference proteome</keyword>
<dbReference type="InterPro" id="IPR029035">
    <property type="entry name" value="DHS-like_NAD/FAD-binding_dom"/>
</dbReference>
<proteinExistence type="predicted"/>
<dbReference type="Pfam" id="PF13289">
    <property type="entry name" value="SIR2_2"/>
    <property type="match status" value="1"/>
</dbReference>
<dbReference type="EMBL" id="RFFL01000007">
    <property type="protein sequence ID" value="RMI00939.1"/>
    <property type="molecule type" value="Genomic_DNA"/>
</dbReference>
<dbReference type="Gene3D" id="3.40.50.1220">
    <property type="entry name" value="TPP-binding domain"/>
    <property type="match status" value="1"/>
</dbReference>
<dbReference type="EMBL" id="JAMYBS010000005">
    <property type="protein sequence ID" value="MCO7544466.1"/>
    <property type="molecule type" value="Genomic_DNA"/>
</dbReference>
<accession>A0AA42BCL2</accession>
<dbReference type="PIRSF" id="PIRSF033541">
    <property type="entry name" value="ORF25P_Sir2"/>
    <property type="match status" value="1"/>
</dbReference>
<sequence>MDKLREAYRNNRLILFVGSGVSANIGLPPWRELIDEIATQLDYDPEVFDTYGNFLALAEYYRIRKGNIGPLRSWMDREWHRDIEIRNSEIHRLIVQGRFPAIYTTNYDRWLENAHDAHGVDYIKIANASDLVKAQTGVRQIVKFHGDFDDDDSIVLDETSYYERLQFETPLDIKLRADTLSKAVLFIGYSLSDTNIRLLFYKLSKMWNERETKGVRPISYVFSHKPNPVQQEILSQWGIRMIASEDDQPGLALQRFLEDLVEGDIKP</sequence>
<dbReference type="GeneID" id="84609559"/>
<dbReference type="InterPro" id="IPR014583">
    <property type="entry name" value="Uncharacterised_Sir2-like"/>
</dbReference>
<dbReference type="RefSeq" id="WP_014853613.1">
    <property type="nucleotide sequence ID" value="NZ_DALYPK010000001.1"/>
</dbReference>
<gene>
    <name evidence="2" type="ORF">EA795_10960</name>
    <name evidence="1" type="ORF">NJF43_06805</name>
</gene>
<evidence type="ECO:0000313" key="2">
    <source>
        <dbReference type="EMBL" id="RMI00939.1"/>
    </source>
</evidence>
<organism evidence="1 4">
    <name type="scientific">Stutzerimonas nitrititolerans</name>
    <dbReference type="NCBI Taxonomy" id="2482751"/>
    <lineage>
        <taxon>Bacteria</taxon>
        <taxon>Pseudomonadati</taxon>
        <taxon>Pseudomonadota</taxon>
        <taxon>Gammaproteobacteria</taxon>
        <taxon>Pseudomonadales</taxon>
        <taxon>Pseudomonadaceae</taxon>
        <taxon>Stutzerimonas</taxon>
    </lineage>
</organism>
<dbReference type="Proteomes" id="UP000269134">
    <property type="component" value="Unassembled WGS sequence"/>
</dbReference>
<evidence type="ECO:0000313" key="4">
    <source>
        <dbReference type="Proteomes" id="UP001165292"/>
    </source>
</evidence>